<dbReference type="OrthoDB" id="420380at2759"/>
<evidence type="ECO:0000256" key="4">
    <source>
        <dbReference type="ARBA" id="ARBA00006511"/>
    </source>
</evidence>
<keyword evidence="6" id="KW-0479">Metal-binding</keyword>
<dbReference type="Gene3D" id="6.10.140.1460">
    <property type="match status" value="1"/>
</dbReference>
<evidence type="ECO:0000256" key="9">
    <source>
        <dbReference type="ARBA" id="ARBA00022964"/>
    </source>
</evidence>
<dbReference type="PROSITE" id="PS51471">
    <property type="entry name" value="FE2OG_OXY"/>
    <property type="match status" value="1"/>
</dbReference>
<dbReference type="InterPro" id="IPR006620">
    <property type="entry name" value="Pro_4_hyd_alph"/>
</dbReference>
<comment type="subcellular location">
    <subcellularLocation>
        <location evidence="3">Endoplasmic reticulum lumen</location>
    </subcellularLocation>
</comment>
<keyword evidence="9" id="KW-0223">Dioxygenase</keyword>
<organism evidence="15 16">
    <name type="scientific">Branchiostoma lanceolatum</name>
    <name type="common">Common lancelet</name>
    <name type="synonym">Amphioxus lanceolatum</name>
    <dbReference type="NCBI Taxonomy" id="7740"/>
    <lineage>
        <taxon>Eukaryota</taxon>
        <taxon>Metazoa</taxon>
        <taxon>Chordata</taxon>
        <taxon>Cephalochordata</taxon>
        <taxon>Leptocardii</taxon>
        <taxon>Amphioxiformes</taxon>
        <taxon>Branchiostomatidae</taxon>
        <taxon>Branchiostoma</taxon>
    </lineage>
</organism>
<evidence type="ECO:0000256" key="11">
    <source>
        <dbReference type="ARBA" id="ARBA00023004"/>
    </source>
</evidence>
<dbReference type="FunFam" id="1.25.40.10:FF:001043">
    <property type="entry name" value="Predicted protein"/>
    <property type="match status" value="1"/>
</dbReference>
<name>A0A8K0A3I3_BRALA</name>
<dbReference type="Proteomes" id="UP000838412">
    <property type="component" value="Chromosome 6"/>
</dbReference>
<dbReference type="InterPro" id="IPR005123">
    <property type="entry name" value="Oxoglu/Fe-dep_dioxygenase_dom"/>
</dbReference>
<dbReference type="Pfam" id="PF13640">
    <property type="entry name" value="2OG-FeII_Oxy_3"/>
    <property type="match status" value="1"/>
</dbReference>
<protein>
    <recommendedName>
        <fullName evidence="5">procollagen-proline 4-dioxygenase</fullName>
        <ecNumber evidence="5">1.14.11.2</ecNumber>
    </recommendedName>
</protein>
<evidence type="ECO:0000256" key="3">
    <source>
        <dbReference type="ARBA" id="ARBA00004319"/>
    </source>
</evidence>
<dbReference type="SUPFAM" id="SSF48452">
    <property type="entry name" value="TPR-like"/>
    <property type="match status" value="1"/>
</dbReference>
<comment type="cofactor">
    <cofactor evidence="1">
        <name>L-ascorbate</name>
        <dbReference type="ChEBI" id="CHEBI:38290"/>
    </cofactor>
</comment>
<dbReference type="PANTHER" id="PTHR10869:SF244">
    <property type="entry name" value="PROLYL 4-HYDROXYLASE SUBUNIT ALPHA-2"/>
    <property type="match status" value="1"/>
</dbReference>
<evidence type="ECO:0000313" key="15">
    <source>
        <dbReference type="EMBL" id="CAH1267394.1"/>
    </source>
</evidence>
<comment type="similarity">
    <text evidence="4">Belongs to the P4HA family.</text>
</comment>
<keyword evidence="16" id="KW-1185">Reference proteome</keyword>
<dbReference type="EMBL" id="OV696691">
    <property type="protein sequence ID" value="CAH1267394.1"/>
    <property type="molecule type" value="Genomic_DNA"/>
</dbReference>
<reference evidence="15" key="1">
    <citation type="submission" date="2022-01" db="EMBL/GenBank/DDBJ databases">
        <authorList>
            <person name="Braso-Vives M."/>
        </authorList>
    </citation>
    <scope>NUCLEOTIDE SEQUENCE</scope>
</reference>
<evidence type="ECO:0000256" key="8">
    <source>
        <dbReference type="ARBA" id="ARBA00022896"/>
    </source>
</evidence>
<keyword evidence="12" id="KW-0325">Glycoprotein</keyword>
<dbReference type="InterPro" id="IPR019734">
    <property type="entry name" value="TPR_rpt"/>
</dbReference>
<dbReference type="AlphaFoldDB" id="A0A8K0A3I3"/>
<keyword evidence="8" id="KW-0847">Vitamin C</keyword>
<keyword evidence="11" id="KW-0408">Iron</keyword>
<evidence type="ECO:0000256" key="5">
    <source>
        <dbReference type="ARBA" id="ARBA00012269"/>
    </source>
</evidence>
<dbReference type="SMART" id="SM00702">
    <property type="entry name" value="P4Hc"/>
    <property type="match status" value="1"/>
</dbReference>
<evidence type="ECO:0000256" key="1">
    <source>
        <dbReference type="ARBA" id="ARBA00001961"/>
    </source>
</evidence>
<dbReference type="GO" id="GO:0005788">
    <property type="term" value="C:endoplasmic reticulum lumen"/>
    <property type="evidence" value="ECO:0007669"/>
    <property type="project" value="UniProtKB-SubCell"/>
</dbReference>
<comment type="function">
    <text evidence="2">Catalyzes the post-translational formation of 4-hydroxyproline in -Xaa-Pro-Gly- sequences in collagens and other proteins.</text>
</comment>
<evidence type="ECO:0000256" key="6">
    <source>
        <dbReference type="ARBA" id="ARBA00022723"/>
    </source>
</evidence>
<evidence type="ECO:0000256" key="10">
    <source>
        <dbReference type="ARBA" id="ARBA00023002"/>
    </source>
</evidence>
<proteinExistence type="inferred from homology"/>
<keyword evidence="10" id="KW-0560">Oxidoreductase</keyword>
<dbReference type="Gene3D" id="1.25.40.10">
    <property type="entry name" value="Tetratricopeptide repeat domain"/>
    <property type="match status" value="1"/>
</dbReference>
<evidence type="ECO:0000256" key="12">
    <source>
        <dbReference type="ARBA" id="ARBA00023180"/>
    </source>
</evidence>
<dbReference type="InterPro" id="IPR013547">
    <property type="entry name" value="P4H_N"/>
</dbReference>
<evidence type="ECO:0000256" key="2">
    <source>
        <dbReference type="ARBA" id="ARBA00002035"/>
    </source>
</evidence>
<dbReference type="GO" id="GO:0005506">
    <property type="term" value="F:iron ion binding"/>
    <property type="evidence" value="ECO:0007669"/>
    <property type="project" value="InterPro"/>
</dbReference>
<dbReference type="Gene3D" id="2.60.120.620">
    <property type="entry name" value="q2cbj1_9rhob like domain"/>
    <property type="match status" value="1"/>
</dbReference>
<dbReference type="InterPro" id="IPR059068">
    <property type="entry name" value="TPR_P4H"/>
</dbReference>
<dbReference type="Pfam" id="PF23558">
    <property type="entry name" value="TPR_P4H"/>
    <property type="match status" value="1"/>
</dbReference>
<evidence type="ECO:0000259" key="14">
    <source>
        <dbReference type="PROSITE" id="PS51471"/>
    </source>
</evidence>
<keyword evidence="7" id="KW-0256">Endoplasmic reticulum</keyword>
<feature type="repeat" description="TPR" evidence="13">
    <location>
        <begin position="243"/>
        <end position="276"/>
    </location>
</feature>
<dbReference type="InterPro" id="IPR011990">
    <property type="entry name" value="TPR-like_helical_dom_sf"/>
</dbReference>
<dbReference type="EC" id="1.14.11.2" evidence="5"/>
<evidence type="ECO:0000313" key="16">
    <source>
        <dbReference type="Proteomes" id="UP000838412"/>
    </source>
</evidence>
<dbReference type="GO" id="GO:0031418">
    <property type="term" value="F:L-ascorbic acid binding"/>
    <property type="evidence" value="ECO:0007669"/>
    <property type="project" value="UniProtKB-KW"/>
</dbReference>
<dbReference type="PROSITE" id="PS50005">
    <property type="entry name" value="TPR"/>
    <property type="match status" value="1"/>
</dbReference>
<sequence>MIRDGPFRVFWKGLKVAFFSPVMSADTVLAASMVAFAGGDFFSATVHMEGLVWVESEMARAVRNHVRLGGLVPPELHRLAEGAAWLSDPTRVNPNSLVHNPIGAYLLIKRLNQEWANAIKTLPQPQEVFGEMYEELQLPSLADLEGCALALMRLQDVYNLDMRRVIDGEIVMKCRPNDTDACHDVNVSELKNRTVPLRLSILDVFYFGIVAQSHNDFYHAALWLNETLAIMNANECELCPDRREVLDRLADTYSKLRNHRGALQLFSESYRIDPTNPHTQARIRDEEYYANLQGNYVWQLQRSDDWEGRDKYEELCRVGVLQNRAPRASVSCRYFRPSPYFYLQPIKMEVLHETNPVIHLFHDIVSESEAARMREMAVPKFHRSVVVGDDGGDAIILNRVSETAWHFDYDDPVVARLSRRVDYATGLSTAEGTAEAFQVVNYGLGGQYIPHTDYFEGDHVTRHVQNGNRVVTFLLYLSDVDAGGATVFPIVDVAVPVVRNSAAVFWSMEKSGAVVPNSLHAGCPVLIGSKWIANKWIREHGNEFRRPCGLTPDE</sequence>
<dbReference type="InterPro" id="IPR045054">
    <property type="entry name" value="P4HA-like"/>
</dbReference>
<keyword evidence="13" id="KW-0802">TPR repeat</keyword>
<dbReference type="PANTHER" id="PTHR10869">
    <property type="entry name" value="PROLYL 4-HYDROXYLASE ALPHA SUBUNIT"/>
    <property type="match status" value="1"/>
</dbReference>
<evidence type="ECO:0000256" key="7">
    <source>
        <dbReference type="ARBA" id="ARBA00022824"/>
    </source>
</evidence>
<dbReference type="InterPro" id="IPR044862">
    <property type="entry name" value="Pro_4_hyd_alph_FE2OG_OXY"/>
</dbReference>
<feature type="domain" description="Fe2OG dioxygenase" evidence="14">
    <location>
        <begin position="433"/>
        <end position="539"/>
    </location>
</feature>
<dbReference type="GO" id="GO:0004656">
    <property type="term" value="F:procollagen-proline 4-dioxygenase activity"/>
    <property type="evidence" value="ECO:0007669"/>
    <property type="project" value="UniProtKB-EC"/>
</dbReference>
<gene>
    <name evidence="15" type="primary">P4HA3</name>
    <name evidence="15" type="ORF">BLAG_LOCUS20763</name>
</gene>
<dbReference type="Pfam" id="PF08336">
    <property type="entry name" value="P4Ha_N"/>
    <property type="match status" value="1"/>
</dbReference>
<accession>A0A8K0A3I3</accession>
<evidence type="ECO:0000256" key="13">
    <source>
        <dbReference type="PROSITE-ProRule" id="PRU00339"/>
    </source>
</evidence>